<dbReference type="GO" id="GO:0016746">
    <property type="term" value="F:acyltransferase activity"/>
    <property type="evidence" value="ECO:0007669"/>
    <property type="project" value="UniProtKB-KW"/>
</dbReference>
<comment type="subcellular location">
    <subcellularLocation>
        <location evidence="1">Cell inner membrane</location>
    </subcellularLocation>
</comment>
<dbReference type="RefSeq" id="WP_128385058.1">
    <property type="nucleotide sequence ID" value="NZ_CP035033.1"/>
</dbReference>
<keyword evidence="5" id="KW-0472">Membrane</keyword>
<reference evidence="7 8" key="1">
    <citation type="journal article" date="2018" name="Environ. Microbiol.">
        <title>Genomes of ubiquitous marine and hypersaline Hydrogenovibrio, Thiomicrorhabdus and Thiomicrospira spp. encode a diversity of mechanisms to sustain chemolithoautotrophy in heterogeneous environments.</title>
        <authorList>
            <person name="Scott K.M."/>
            <person name="Williams J."/>
            <person name="Porter C.M.B."/>
            <person name="Russel S."/>
            <person name="Harmer T.L."/>
            <person name="Paul J.H."/>
            <person name="Antonen K.M."/>
            <person name="Bridges M.K."/>
            <person name="Camper G.J."/>
            <person name="Campla C.K."/>
            <person name="Casella L.G."/>
            <person name="Chase E."/>
            <person name="Conrad J.W."/>
            <person name="Cruz M.C."/>
            <person name="Dunlap D.S."/>
            <person name="Duran L."/>
            <person name="Fahsbender E.M."/>
            <person name="Goldsmith D.B."/>
            <person name="Keeley R.F."/>
            <person name="Kondoff M.R."/>
            <person name="Kussy B.I."/>
            <person name="Lane M.K."/>
            <person name="Lawler S."/>
            <person name="Leigh B.A."/>
            <person name="Lewis C."/>
            <person name="Lostal L.M."/>
            <person name="Marking D."/>
            <person name="Mancera P.A."/>
            <person name="McClenthan E.C."/>
            <person name="McIntyre E.A."/>
            <person name="Mine J.A."/>
            <person name="Modi S."/>
            <person name="Moore B.D."/>
            <person name="Morgan W.A."/>
            <person name="Nelson K.M."/>
            <person name="Nguyen K.N."/>
            <person name="Ogburn N."/>
            <person name="Parrino D.G."/>
            <person name="Pedapudi A.D."/>
            <person name="Pelham R.P."/>
            <person name="Preece A.M."/>
            <person name="Rampersad E.A."/>
            <person name="Richardson J.C."/>
            <person name="Rodgers C.M."/>
            <person name="Schaffer B.L."/>
            <person name="Sheridan N.E."/>
            <person name="Solone M.R."/>
            <person name="Staley Z.R."/>
            <person name="Tabuchi M."/>
            <person name="Waide R.J."/>
            <person name="Wanjugi P.W."/>
            <person name="Young S."/>
            <person name="Clum A."/>
            <person name="Daum C."/>
            <person name="Huntemann M."/>
            <person name="Ivanova N."/>
            <person name="Kyrpides N."/>
            <person name="Mikhailova N."/>
            <person name="Palaniappan K."/>
            <person name="Pillay M."/>
            <person name="Reddy T.B.K."/>
            <person name="Shapiro N."/>
            <person name="Stamatis D."/>
            <person name="Varghese N."/>
            <person name="Woyke T."/>
            <person name="Boden R."/>
            <person name="Freyermuth S.K."/>
            <person name="Kerfeld C.A."/>
        </authorList>
    </citation>
    <scope>NUCLEOTIDE SEQUENCE [LARGE SCALE GENOMIC DNA]</scope>
    <source>
        <strain evidence="7 8">JR-2</strain>
    </source>
</reference>
<evidence type="ECO:0000256" key="6">
    <source>
        <dbReference type="ARBA" id="ARBA00023315"/>
    </source>
</evidence>
<name>A0A410H3Y9_9GAMM</name>
<organism evidence="7 8">
    <name type="scientific">Hydrogenovibrio thermophilus</name>
    <dbReference type="NCBI Taxonomy" id="265883"/>
    <lineage>
        <taxon>Bacteria</taxon>
        <taxon>Pseudomonadati</taxon>
        <taxon>Pseudomonadota</taxon>
        <taxon>Gammaproteobacteria</taxon>
        <taxon>Thiotrichales</taxon>
        <taxon>Piscirickettsiaceae</taxon>
        <taxon>Hydrogenovibrio</taxon>
    </lineage>
</organism>
<dbReference type="PANTHER" id="PTHR30606">
    <property type="entry name" value="LIPID A BIOSYNTHESIS LAUROYL ACYLTRANSFERASE"/>
    <property type="match status" value="1"/>
</dbReference>
<accession>A0A410H3Y9</accession>
<evidence type="ECO:0000256" key="4">
    <source>
        <dbReference type="ARBA" id="ARBA00022679"/>
    </source>
</evidence>
<dbReference type="Proteomes" id="UP000285478">
    <property type="component" value="Chromosome"/>
</dbReference>
<evidence type="ECO:0000313" key="7">
    <source>
        <dbReference type="EMBL" id="QAB15643.1"/>
    </source>
</evidence>
<evidence type="ECO:0000313" key="8">
    <source>
        <dbReference type="Proteomes" id="UP000285478"/>
    </source>
</evidence>
<dbReference type="KEGG" id="htr:EPV75_08175"/>
<proteinExistence type="predicted"/>
<dbReference type="GO" id="GO:0005886">
    <property type="term" value="C:plasma membrane"/>
    <property type="evidence" value="ECO:0007669"/>
    <property type="project" value="UniProtKB-SubCell"/>
</dbReference>
<evidence type="ECO:0000256" key="1">
    <source>
        <dbReference type="ARBA" id="ARBA00004533"/>
    </source>
</evidence>
<dbReference type="InterPro" id="IPR004960">
    <property type="entry name" value="LipA_acyltrans"/>
</dbReference>
<evidence type="ECO:0000256" key="3">
    <source>
        <dbReference type="ARBA" id="ARBA00022519"/>
    </source>
</evidence>
<protein>
    <submittedName>
        <fullName evidence="7">Lipid A biosynthesis acyltransferase</fullName>
    </submittedName>
</protein>
<evidence type="ECO:0000256" key="2">
    <source>
        <dbReference type="ARBA" id="ARBA00022475"/>
    </source>
</evidence>
<dbReference type="AlphaFoldDB" id="A0A410H3Y9"/>
<gene>
    <name evidence="7" type="ORF">EPV75_08175</name>
</gene>
<keyword evidence="6 7" id="KW-0012">Acyltransferase</keyword>
<keyword evidence="2" id="KW-1003">Cell membrane</keyword>
<dbReference type="CDD" id="cd07984">
    <property type="entry name" value="LPLAT_LABLAT-like"/>
    <property type="match status" value="1"/>
</dbReference>
<keyword evidence="3" id="KW-0997">Cell inner membrane</keyword>
<dbReference type="PANTHER" id="PTHR30606:SF9">
    <property type="entry name" value="LIPID A BIOSYNTHESIS LAUROYLTRANSFERASE"/>
    <property type="match status" value="1"/>
</dbReference>
<evidence type="ECO:0000256" key="5">
    <source>
        <dbReference type="ARBA" id="ARBA00023136"/>
    </source>
</evidence>
<keyword evidence="4 7" id="KW-0808">Transferase</keyword>
<sequence length="311" mass="35533">MSNPHPDTFRLSFLCPRYWGIWIGYGLLRLIGWLPYQTKFRVGKTIGRLLYRVAPSRRRLVRKNLTIAFPEKTDNDLASLVKEHFESLGISLIETSINLWGDHRKGPNNNQTGTHQHYKGLENLEKVAGQGVLLLVPHFTTLETTGLMLSKITQFRPIYRKHDNALMEYLITKSRTLTSGEGDTVKPLMNTDTRAMIKALKAGEAMMILPDQRYRAKGKVDVPFFGRPAPSNPGICKLAKLGNAKVLPVFTRRIGTDYELNILPGLENFPTGDDYQDVLRLHALYEAEIRENPAQYLWSHNRWSLKKGKDF</sequence>
<dbReference type="PIRSF" id="PIRSF026649">
    <property type="entry name" value="MsbB"/>
    <property type="match status" value="1"/>
</dbReference>
<dbReference type="EMBL" id="CP035033">
    <property type="protein sequence ID" value="QAB15643.1"/>
    <property type="molecule type" value="Genomic_DNA"/>
</dbReference>
<keyword evidence="8" id="KW-1185">Reference proteome</keyword>
<dbReference type="GO" id="GO:0009247">
    <property type="term" value="P:glycolipid biosynthetic process"/>
    <property type="evidence" value="ECO:0007669"/>
    <property type="project" value="UniProtKB-ARBA"/>
</dbReference>
<dbReference type="Pfam" id="PF03279">
    <property type="entry name" value="Lip_A_acyltrans"/>
    <property type="match status" value="1"/>
</dbReference>